<feature type="binding site" evidence="10">
    <location>
        <position position="4"/>
    </location>
    <ligand>
        <name>Zn(2+)</name>
        <dbReference type="ChEBI" id="CHEBI:29105"/>
    </ligand>
</feature>
<dbReference type="AlphaFoldDB" id="A0A2M4BIJ7"/>
<feature type="domain" description="C2H2-type" evidence="12">
    <location>
        <begin position="406"/>
        <end position="428"/>
    </location>
</feature>
<protein>
    <submittedName>
        <fullName evidence="14">Putative transcription factor grauzone</fullName>
    </submittedName>
</protein>
<organism evidence="14">
    <name type="scientific">Anopheles marajoara</name>
    <dbReference type="NCBI Taxonomy" id="58244"/>
    <lineage>
        <taxon>Eukaryota</taxon>
        <taxon>Metazoa</taxon>
        <taxon>Ecdysozoa</taxon>
        <taxon>Arthropoda</taxon>
        <taxon>Hexapoda</taxon>
        <taxon>Insecta</taxon>
        <taxon>Pterygota</taxon>
        <taxon>Neoptera</taxon>
        <taxon>Endopterygota</taxon>
        <taxon>Diptera</taxon>
        <taxon>Nematocera</taxon>
        <taxon>Culicoidea</taxon>
        <taxon>Culicidae</taxon>
        <taxon>Anophelinae</taxon>
        <taxon>Anopheles</taxon>
    </lineage>
</organism>
<dbReference type="Gene3D" id="3.40.1800.20">
    <property type="match status" value="1"/>
</dbReference>
<feature type="binding site" evidence="10">
    <location>
        <position position="53"/>
    </location>
    <ligand>
        <name>Zn(2+)</name>
        <dbReference type="ChEBI" id="CHEBI:29105"/>
    </ligand>
</feature>
<keyword evidence="3" id="KW-0677">Repeat</keyword>
<dbReference type="FunFam" id="3.30.160.60:FF:000145">
    <property type="entry name" value="Zinc finger protein 574"/>
    <property type="match status" value="1"/>
</dbReference>
<dbReference type="SMART" id="SM00355">
    <property type="entry name" value="ZnF_C2H2"/>
    <property type="match status" value="10"/>
</dbReference>
<evidence type="ECO:0000259" key="12">
    <source>
        <dbReference type="PROSITE" id="PS50157"/>
    </source>
</evidence>
<dbReference type="Pfam" id="PF00096">
    <property type="entry name" value="zf-C2H2"/>
    <property type="match status" value="2"/>
</dbReference>
<dbReference type="GO" id="GO:0005634">
    <property type="term" value="C:nucleus"/>
    <property type="evidence" value="ECO:0007669"/>
    <property type="project" value="UniProtKB-SubCell"/>
</dbReference>
<name>A0A2M4BIJ7_9DIPT</name>
<keyword evidence="5 10" id="KW-0862">Zinc</keyword>
<dbReference type="SUPFAM" id="SSF57716">
    <property type="entry name" value="Glucocorticoid receptor-like (DNA-binding domain)"/>
    <property type="match status" value="1"/>
</dbReference>
<evidence type="ECO:0000313" key="14">
    <source>
        <dbReference type="EMBL" id="MBW52852.1"/>
    </source>
</evidence>
<feature type="compositionally biased region" description="Acidic residues" evidence="11">
    <location>
        <begin position="155"/>
        <end position="190"/>
    </location>
</feature>
<dbReference type="PROSITE" id="PS50157">
    <property type="entry name" value="ZINC_FINGER_C2H2_2"/>
    <property type="match status" value="8"/>
</dbReference>
<dbReference type="Pfam" id="PF07776">
    <property type="entry name" value="zf-AD"/>
    <property type="match status" value="1"/>
</dbReference>
<evidence type="ECO:0000256" key="4">
    <source>
        <dbReference type="ARBA" id="ARBA00022771"/>
    </source>
</evidence>
<reference evidence="14" key="1">
    <citation type="submission" date="2018-01" db="EMBL/GenBank/DDBJ databases">
        <title>An insight into the sialome of Amazonian anophelines.</title>
        <authorList>
            <person name="Ribeiro J.M."/>
            <person name="Scarpassa V."/>
            <person name="Calvo E."/>
        </authorList>
    </citation>
    <scope>NUCLEOTIDE SEQUENCE</scope>
    <source>
        <tissue evidence="14">Salivary glands</tissue>
    </source>
</reference>
<comment type="subcellular location">
    <subcellularLocation>
        <location evidence="1">Nucleus</location>
    </subcellularLocation>
</comment>
<keyword evidence="6" id="KW-0238">DNA-binding</keyword>
<dbReference type="GO" id="GO:0008270">
    <property type="term" value="F:zinc ion binding"/>
    <property type="evidence" value="ECO:0007669"/>
    <property type="project" value="UniProtKB-UniRule"/>
</dbReference>
<evidence type="ECO:0000256" key="1">
    <source>
        <dbReference type="ARBA" id="ARBA00004123"/>
    </source>
</evidence>
<dbReference type="InterPro" id="IPR012934">
    <property type="entry name" value="Znf_AD"/>
</dbReference>
<evidence type="ECO:0000256" key="10">
    <source>
        <dbReference type="PROSITE-ProRule" id="PRU01263"/>
    </source>
</evidence>
<accession>A0A2M4BIJ7</accession>
<feature type="domain" description="C2H2-type" evidence="12">
    <location>
        <begin position="519"/>
        <end position="547"/>
    </location>
</feature>
<feature type="domain" description="C2H2-type" evidence="12">
    <location>
        <begin position="366"/>
        <end position="394"/>
    </location>
</feature>
<proteinExistence type="inferred from homology"/>
<feature type="binding site" evidence="10">
    <location>
        <position position="50"/>
    </location>
    <ligand>
        <name>Zn(2+)</name>
        <dbReference type="ChEBI" id="CHEBI:29105"/>
    </ligand>
</feature>
<comment type="similarity">
    <text evidence="8">Belongs to the snail C2H2-type zinc-finger protein family.</text>
</comment>
<feature type="compositionally biased region" description="Polar residues" evidence="11">
    <location>
        <begin position="140"/>
        <end position="150"/>
    </location>
</feature>
<evidence type="ECO:0000256" key="8">
    <source>
        <dbReference type="ARBA" id="ARBA00037948"/>
    </source>
</evidence>
<feature type="domain" description="C2H2-type" evidence="12">
    <location>
        <begin position="304"/>
        <end position="331"/>
    </location>
</feature>
<dbReference type="InterPro" id="IPR013087">
    <property type="entry name" value="Znf_C2H2_type"/>
</dbReference>
<dbReference type="InterPro" id="IPR036236">
    <property type="entry name" value="Znf_C2H2_sf"/>
</dbReference>
<evidence type="ECO:0000256" key="2">
    <source>
        <dbReference type="ARBA" id="ARBA00022723"/>
    </source>
</evidence>
<feature type="domain" description="ZAD" evidence="13">
    <location>
        <begin position="2"/>
        <end position="77"/>
    </location>
</feature>
<dbReference type="Gene3D" id="3.30.160.60">
    <property type="entry name" value="Classic Zinc Finger"/>
    <property type="match status" value="5"/>
</dbReference>
<dbReference type="PANTHER" id="PTHR24388:SF54">
    <property type="entry name" value="PROTEIN ESCARGOT"/>
    <property type="match status" value="1"/>
</dbReference>
<evidence type="ECO:0000256" key="3">
    <source>
        <dbReference type="ARBA" id="ARBA00022737"/>
    </source>
</evidence>
<evidence type="ECO:0000256" key="6">
    <source>
        <dbReference type="ARBA" id="ARBA00023125"/>
    </source>
</evidence>
<evidence type="ECO:0000256" key="11">
    <source>
        <dbReference type="SAM" id="MobiDB-lite"/>
    </source>
</evidence>
<dbReference type="PROSITE" id="PS00028">
    <property type="entry name" value="ZINC_FINGER_C2H2_1"/>
    <property type="match status" value="7"/>
</dbReference>
<dbReference type="PANTHER" id="PTHR24388">
    <property type="entry name" value="ZINC FINGER PROTEIN"/>
    <property type="match status" value="1"/>
</dbReference>
<feature type="domain" description="C2H2-type" evidence="12">
    <location>
        <begin position="462"/>
        <end position="490"/>
    </location>
</feature>
<feature type="domain" description="C2H2-type" evidence="12">
    <location>
        <begin position="491"/>
        <end position="518"/>
    </location>
</feature>
<keyword evidence="7" id="KW-0539">Nucleus</keyword>
<keyword evidence="4 9" id="KW-0863">Zinc-finger</keyword>
<feature type="domain" description="C2H2-type" evidence="12">
    <location>
        <begin position="435"/>
        <end position="462"/>
    </location>
</feature>
<evidence type="ECO:0000256" key="9">
    <source>
        <dbReference type="PROSITE-ProRule" id="PRU00042"/>
    </source>
</evidence>
<evidence type="ECO:0000256" key="5">
    <source>
        <dbReference type="ARBA" id="ARBA00022833"/>
    </source>
</evidence>
<keyword evidence="2 10" id="KW-0479">Metal-binding</keyword>
<feature type="binding site" evidence="10">
    <location>
        <position position="7"/>
    </location>
    <ligand>
        <name>Zn(2+)</name>
        <dbReference type="ChEBI" id="CHEBI:29105"/>
    </ligand>
</feature>
<dbReference type="GO" id="GO:0000978">
    <property type="term" value="F:RNA polymerase II cis-regulatory region sequence-specific DNA binding"/>
    <property type="evidence" value="ECO:0007669"/>
    <property type="project" value="TreeGrafter"/>
</dbReference>
<feature type="region of interest" description="Disordered" evidence="11">
    <location>
        <begin position="140"/>
        <end position="218"/>
    </location>
</feature>
<feature type="domain" description="C2H2-type" evidence="12">
    <location>
        <begin position="334"/>
        <end position="356"/>
    </location>
</feature>
<evidence type="ECO:0000256" key="7">
    <source>
        <dbReference type="ARBA" id="ARBA00023242"/>
    </source>
</evidence>
<dbReference type="EMBL" id="GGFJ01003711">
    <property type="protein sequence ID" value="MBW52852.1"/>
    <property type="molecule type" value="Transcribed_RNA"/>
</dbReference>
<evidence type="ECO:0000259" key="13">
    <source>
        <dbReference type="PROSITE" id="PS51915"/>
    </source>
</evidence>
<dbReference type="PROSITE" id="PS51915">
    <property type="entry name" value="ZAD"/>
    <property type="match status" value="1"/>
</dbReference>
<dbReference type="SUPFAM" id="SSF57667">
    <property type="entry name" value="beta-beta-alpha zinc fingers"/>
    <property type="match status" value="4"/>
</dbReference>
<dbReference type="InterPro" id="IPR050527">
    <property type="entry name" value="Snail/Krueppel_Znf"/>
</dbReference>
<dbReference type="GO" id="GO:0000981">
    <property type="term" value="F:DNA-binding transcription factor activity, RNA polymerase II-specific"/>
    <property type="evidence" value="ECO:0007669"/>
    <property type="project" value="TreeGrafter"/>
</dbReference>
<dbReference type="SMART" id="SM00868">
    <property type="entry name" value="zf-AD"/>
    <property type="match status" value="1"/>
</dbReference>
<sequence>MMTCRLCLFGADEMLYIFGEQARAVKLEEQLRNHLNLIVTEDSPLSRHVCAKCYQTLVAFDAFYQEVAQNQTLLTLNAQQRTETITFVRADPKDPGHYVLQDGLTLVIANSLPIATTTTAVVDIRPPSYDEVQQSKVQAKSLTTLQTSDPVVNDEHEDQYEETYQVEEQSMEPEDNDGQDEDDHVEEDPPSVEHDLFAESESSVNEEEPAVPENTDSEGLLPKQLLVNGKFVVRGEKLAKCMDQFYDLTCGICDKAEWSTINELFVHYRTVHGATGYVQCCDRKMRRTKVLASHMATHVQPEAFQCHVCQKMLTSQQTLRSHLKNHLPEEKRPLKCRYCPRRFSYTSVLATHLATHRVSPAPSKAHVCDHCNRAYRTARGLQDHVAKQHSNPGNQQPSNGVQSGNHVCHICQKQFACRSNLGYHMTTHQPPLQQVQCEQCGKWLKNRICLNKHMMQHSQIRHSCNQCDYSAVNVQSLQNHIRVQHSSDRPYVCGECGKAFKLKSNLQNHQVLHTGEQRYACEFCPRKFFSSGNYYTHRKRMHPREVDEVKKRKEDEDRAFRERTILAKTKRDSIGAT</sequence>